<comment type="caution">
    <text evidence="2">The sequence shown here is derived from an EMBL/GenBank/DDBJ whole genome shotgun (WGS) entry which is preliminary data.</text>
</comment>
<proteinExistence type="predicted"/>
<feature type="compositionally biased region" description="Polar residues" evidence="1">
    <location>
        <begin position="1"/>
        <end position="11"/>
    </location>
</feature>
<accession>A0AAJ1U246</accession>
<gene>
    <name evidence="2" type="ORF">QE405_001082</name>
</gene>
<sequence length="146" mass="14732">MTGTLASTRNSGNATATGTVTNNGTTPVMVTLILTVEADPTTSERAMGGYGTSNGWAYVAFQYTAGTSGLRYTGTREIAGGQTVPAPTITVGFAQTAFGASTMTLTVPSPATATNPAPAPFTAYTGPALRSARTTGPTSPDFTIEP</sequence>
<feature type="region of interest" description="Disordered" evidence="1">
    <location>
        <begin position="1"/>
        <end position="22"/>
    </location>
</feature>
<protein>
    <submittedName>
        <fullName evidence="2">Uncharacterized protein</fullName>
    </submittedName>
</protein>
<feature type="region of interest" description="Disordered" evidence="1">
    <location>
        <begin position="124"/>
        <end position="146"/>
    </location>
</feature>
<evidence type="ECO:0000313" key="2">
    <source>
        <dbReference type="EMBL" id="MDQ1103798.1"/>
    </source>
</evidence>
<dbReference type="AlphaFoldDB" id="A0AAJ1U246"/>
<name>A0AAJ1U246_9ACTN</name>
<evidence type="ECO:0000313" key="3">
    <source>
        <dbReference type="Proteomes" id="UP001239215"/>
    </source>
</evidence>
<dbReference type="RefSeq" id="WP_307199200.1">
    <property type="nucleotide sequence ID" value="NZ_JAUTAN010000001.1"/>
</dbReference>
<dbReference type="EMBL" id="JAUTAN010000001">
    <property type="protein sequence ID" value="MDQ1103798.1"/>
    <property type="molecule type" value="Genomic_DNA"/>
</dbReference>
<feature type="compositionally biased region" description="Low complexity" evidence="1">
    <location>
        <begin position="12"/>
        <end position="22"/>
    </location>
</feature>
<organism evidence="2 3">
    <name type="scientific">Nocardioides zeae</name>
    <dbReference type="NCBI Taxonomy" id="1457234"/>
    <lineage>
        <taxon>Bacteria</taxon>
        <taxon>Bacillati</taxon>
        <taxon>Actinomycetota</taxon>
        <taxon>Actinomycetes</taxon>
        <taxon>Propionibacteriales</taxon>
        <taxon>Nocardioidaceae</taxon>
        <taxon>Nocardioides</taxon>
    </lineage>
</organism>
<evidence type="ECO:0000256" key="1">
    <source>
        <dbReference type="SAM" id="MobiDB-lite"/>
    </source>
</evidence>
<reference evidence="2" key="1">
    <citation type="submission" date="2023-07" db="EMBL/GenBank/DDBJ databases">
        <title>Functional and genomic diversity of the sorghum phyllosphere microbiome.</title>
        <authorList>
            <person name="Shade A."/>
        </authorList>
    </citation>
    <scope>NUCLEOTIDE SEQUENCE</scope>
    <source>
        <strain evidence="2">SORGH_AS_1067</strain>
    </source>
</reference>
<dbReference type="Proteomes" id="UP001239215">
    <property type="component" value="Unassembled WGS sequence"/>
</dbReference>
<feature type="compositionally biased region" description="Polar residues" evidence="1">
    <location>
        <begin position="132"/>
        <end position="146"/>
    </location>
</feature>